<dbReference type="AlphaFoldDB" id="A0A397GFQ6"/>
<organism evidence="2 3">
    <name type="scientific">Diversispora epigaea</name>
    <dbReference type="NCBI Taxonomy" id="1348612"/>
    <lineage>
        <taxon>Eukaryota</taxon>
        <taxon>Fungi</taxon>
        <taxon>Fungi incertae sedis</taxon>
        <taxon>Mucoromycota</taxon>
        <taxon>Glomeromycotina</taxon>
        <taxon>Glomeromycetes</taxon>
        <taxon>Diversisporales</taxon>
        <taxon>Diversisporaceae</taxon>
        <taxon>Diversispora</taxon>
    </lineage>
</organism>
<reference evidence="2 3" key="1">
    <citation type="submission" date="2018-08" db="EMBL/GenBank/DDBJ databases">
        <title>Genome and evolution of the arbuscular mycorrhizal fungus Diversispora epigaea (formerly Glomus versiforme) and its bacterial endosymbionts.</title>
        <authorList>
            <person name="Sun X."/>
            <person name="Fei Z."/>
            <person name="Harrison M."/>
        </authorList>
    </citation>
    <scope>NUCLEOTIDE SEQUENCE [LARGE SCALE GENOMIC DNA]</scope>
    <source>
        <strain evidence="2 3">IT104</strain>
    </source>
</reference>
<keyword evidence="1" id="KW-0732">Signal</keyword>
<sequence length="83" mass="9564">MAVKLLVLGFRVFRTVAMIVDCDYTLTYLFFQIEINYPESVYLYPKIEWVVVNVILLENGYGAGMAKEDIALLKDVLEKIIDL</sequence>
<proteinExistence type="predicted"/>
<evidence type="ECO:0000313" key="3">
    <source>
        <dbReference type="Proteomes" id="UP000266861"/>
    </source>
</evidence>
<comment type="caution">
    <text evidence="2">The sequence shown here is derived from an EMBL/GenBank/DDBJ whole genome shotgun (WGS) entry which is preliminary data.</text>
</comment>
<feature type="chain" id="PRO_5017257979" evidence="1">
    <location>
        <begin position="18"/>
        <end position="83"/>
    </location>
</feature>
<keyword evidence="3" id="KW-1185">Reference proteome</keyword>
<feature type="signal peptide" evidence="1">
    <location>
        <begin position="1"/>
        <end position="17"/>
    </location>
</feature>
<gene>
    <name evidence="2" type="ORF">Glove_535g63</name>
</gene>
<dbReference type="EMBL" id="PQFF01000457">
    <property type="protein sequence ID" value="RHZ48979.1"/>
    <property type="molecule type" value="Genomic_DNA"/>
</dbReference>
<dbReference type="Proteomes" id="UP000266861">
    <property type="component" value="Unassembled WGS sequence"/>
</dbReference>
<accession>A0A397GFQ6</accession>
<protein>
    <submittedName>
        <fullName evidence="2">Uncharacterized protein</fullName>
    </submittedName>
</protein>
<evidence type="ECO:0000313" key="2">
    <source>
        <dbReference type="EMBL" id="RHZ48979.1"/>
    </source>
</evidence>
<evidence type="ECO:0000256" key="1">
    <source>
        <dbReference type="SAM" id="SignalP"/>
    </source>
</evidence>
<name>A0A397GFQ6_9GLOM</name>